<evidence type="ECO:0000256" key="3">
    <source>
        <dbReference type="ARBA" id="ARBA00023015"/>
    </source>
</evidence>
<dbReference type="Gene3D" id="1.10.10.60">
    <property type="entry name" value="Homeodomain-like"/>
    <property type="match status" value="1"/>
</dbReference>
<keyword evidence="2" id="KW-0677">Repeat</keyword>
<name>A0ABM1EBR4_PRICU</name>
<keyword evidence="3" id="KW-0805">Transcription regulation</keyword>
<evidence type="ECO:0000256" key="5">
    <source>
        <dbReference type="ARBA" id="ARBA00023163"/>
    </source>
</evidence>
<dbReference type="PROSITE" id="PS51139">
    <property type="entry name" value="GTF2I"/>
    <property type="match status" value="1"/>
</dbReference>
<dbReference type="PANTHER" id="PTHR46304:SF2">
    <property type="entry name" value="GENERAL TRANSCRIPTION FACTOR II-I"/>
    <property type="match status" value="1"/>
</dbReference>
<protein>
    <submittedName>
        <fullName evidence="8">Uncharacterized protein LOC106810715</fullName>
    </submittedName>
</protein>
<keyword evidence="5" id="KW-0804">Transcription</keyword>
<evidence type="ECO:0000256" key="1">
    <source>
        <dbReference type="ARBA" id="ARBA00004123"/>
    </source>
</evidence>
<keyword evidence="7" id="KW-1185">Reference proteome</keyword>
<evidence type="ECO:0000256" key="6">
    <source>
        <dbReference type="ARBA" id="ARBA00023242"/>
    </source>
</evidence>
<dbReference type="InterPro" id="IPR036647">
    <property type="entry name" value="GTF2I-like_rpt_sf"/>
</dbReference>
<dbReference type="PANTHER" id="PTHR46304">
    <property type="entry name" value="GENERAL TRANSCRIPTION FACTOR II-I REPEAT DOMAIN-CONTAINING PROTEIN 1"/>
    <property type="match status" value="1"/>
</dbReference>
<comment type="subcellular location">
    <subcellularLocation>
        <location evidence="1">Nucleus</location>
    </subcellularLocation>
</comment>
<evidence type="ECO:0000313" key="7">
    <source>
        <dbReference type="Proteomes" id="UP000695022"/>
    </source>
</evidence>
<dbReference type="SUPFAM" id="SSF117773">
    <property type="entry name" value="GTF2I-like repeat"/>
    <property type="match status" value="1"/>
</dbReference>
<dbReference type="Proteomes" id="UP000695022">
    <property type="component" value="Unplaced"/>
</dbReference>
<proteinExistence type="predicted"/>
<accession>A0ABM1EBR4</accession>
<keyword evidence="6" id="KW-0539">Nucleus</keyword>
<evidence type="ECO:0000256" key="2">
    <source>
        <dbReference type="ARBA" id="ARBA00022737"/>
    </source>
</evidence>
<organism evidence="7 8">
    <name type="scientific">Priapulus caudatus</name>
    <name type="common">Priapulid worm</name>
    <dbReference type="NCBI Taxonomy" id="37621"/>
    <lineage>
        <taxon>Eukaryota</taxon>
        <taxon>Metazoa</taxon>
        <taxon>Ecdysozoa</taxon>
        <taxon>Scalidophora</taxon>
        <taxon>Priapulida</taxon>
        <taxon>Priapulimorpha</taxon>
        <taxon>Priapulimorphida</taxon>
        <taxon>Priapulidae</taxon>
        <taxon>Priapulus</taxon>
    </lineage>
</organism>
<evidence type="ECO:0000313" key="8">
    <source>
        <dbReference type="RefSeq" id="XP_014669635.1"/>
    </source>
</evidence>
<dbReference type="RefSeq" id="XP_014669635.1">
    <property type="nucleotide sequence ID" value="XM_014814149.1"/>
</dbReference>
<evidence type="ECO:0000256" key="4">
    <source>
        <dbReference type="ARBA" id="ARBA00023125"/>
    </source>
</evidence>
<gene>
    <name evidence="8" type="primary">LOC106810715</name>
</gene>
<dbReference type="Gene3D" id="3.90.1460.10">
    <property type="entry name" value="GTF2I-like"/>
    <property type="match status" value="1"/>
</dbReference>
<reference evidence="8" key="1">
    <citation type="submission" date="2025-08" db="UniProtKB">
        <authorList>
            <consortium name="RefSeq"/>
        </authorList>
    </citation>
    <scope>IDENTIFICATION</scope>
</reference>
<sequence>MIAKNTACAAKICRAGQETGLSVKVVENWIGNKKRALSGKLYPRPHKVATAHQSGFNLFCKGSKYNGKQSFQEWGQKWQNLPQSERAQFNEAAMARQTDLASLSYEEKAAKVKQLHGQMYKTMKELECLGAETIVIGTQLEKREAPFLCSSRKGLTYLEDHPLFVQEICLHLDRGLITKVQLYFYLKMLLKGSEHQLTAESELQKTTRNTALLRKNVQTLFNDKYSHDSGKPMARLPYKLVDAGVISCKGLPPGVFLKRPSNYGHRCLERILVESEKIKFVIHPHDATVSDAADIIHPHDASGAATTSQ</sequence>
<keyword evidence="4" id="KW-0238">DNA-binding</keyword>
<dbReference type="Pfam" id="PF02946">
    <property type="entry name" value="GTF2I"/>
    <property type="match status" value="1"/>
</dbReference>
<dbReference type="InterPro" id="IPR004212">
    <property type="entry name" value="GTF2I"/>
</dbReference>
<dbReference type="GeneID" id="106810715"/>